<evidence type="ECO:0000259" key="8">
    <source>
        <dbReference type="PROSITE" id="PS51778"/>
    </source>
</evidence>
<dbReference type="GO" id="GO:0140268">
    <property type="term" value="C:endoplasmic reticulum-plasma membrane contact site"/>
    <property type="evidence" value="ECO:0007669"/>
    <property type="project" value="TreeGrafter"/>
</dbReference>
<proteinExistence type="inferred from homology"/>
<dbReference type="GO" id="GO:0005886">
    <property type="term" value="C:plasma membrane"/>
    <property type="evidence" value="ECO:0007669"/>
    <property type="project" value="TreeGrafter"/>
</dbReference>
<feature type="region of interest" description="Disordered" evidence="6">
    <location>
        <begin position="159"/>
        <end position="215"/>
    </location>
</feature>
<dbReference type="RefSeq" id="XP_018987566.1">
    <property type="nucleotide sequence ID" value="XM_019127330.1"/>
</dbReference>
<dbReference type="InterPro" id="IPR004182">
    <property type="entry name" value="GRAM"/>
</dbReference>
<dbReference type="GeneID" id="30145183"/>
<dbReference type="GO" id="GO:0032366">
    <property type="term" value="P:intracellular sterol transport"/>
    <property type="evidence" value="ECO:0007669"/>
    <property type="project" value="TreeGrafter"/>
</dbReference>
<keyword evidence="4 7" id="KW-1133">Transmembrane helix</keyword>
<dbReference type="SMART" id="SM00568">
    <property type="entry name" value="GRAM"/>
    <property type="match status" value="1"/>
</dbReference>
<comment type="similarity">
    <text evidence="2">Belongs to the YSP2 family.</text>
</comment>
<dbReference type="InterPro" id="IPR031968">
    <property type="entry name" value="VASt"/>
</dbReference>
<accession>A0A1E3QX21</accession>
<name>A0A1E3QX21_9ASCO</name>
<dbReference type="GO" id="GO:0120015">
    <property type="term" value="F:sterol transfer activity"/>
    <property type="evidence" value="ECO:0007669"/>
    <property type="project" value="TreeGrafter"/>
</dbReference>
<feature type="domain" description="VASt" evidence="8">
    <location>
        <begin position="537"/>
        <end position="707"/>
    </location>
</feature>
<evidence type="ECO:0000256" key="2">
    <source>
        <dbReference type="ARBA" id="ARBA00006582"/>
    </source>
</evidence>
<dbReference type="OrthoDB" id="2162691at2759"/>
<dbReference type="InterPro" id="IPR051482">
    <property type="entry name" value="Cholesterol_transport"/>
</dbReference>
<dbReference type="Proteomes" id="UP000094336">
    <property type="component" value="Unassembled WGS sequence"/>
</dbReference>
<dbReference type="PANTHER" id="PTHR23319:SF4">
    <property type="entry name" value="GRAM DOMAIN CONTAINING 1B, ISOFORM E"/>
    <property type="match status" value="1"/>
</dbReference>
<feature type="region of interest" description="Disordered" evidence="6">
    <location>
        <begin position="427"/>
        <end position="449"/>
    </location>
</feature>
<comment type="subcellular location">
    <subcellularLocation>
        <location evidence="1">Membrane</location>
        <topology evidence="1">Single-pass membrane protein</topology>
    </subcellularLocation>
</comment>
<keyword evidence="5 7" id="KW-0472">Membrane</keyword>
<keyword evidence="10" id="KW-1185">Reference proteome</keyword>
<dbReference type="Pfam" id="PF02893">
    <property type="entry name" value="GRAM"/>
    <property type="match status" value="1"/>
</dbReference>
<evidence type="ECO:0000256" key="1">
    <source>
        <dbReference type="ARBA" id="ARBA00004167"/>
    </source>
</evidence>
<reference evidence="10" key="1">
    <citation type="submission" date="2016-05" db="EMBL/GenBank/DDBJ databases">
        <title>Comparative genomics of biotechnologically important yeasts.</title>
        <authorList>
            <consortium name="DOE Joint Genome Institute"/>
            <person name="Riley R."/>
            <person name="Haridas S."/>
            <person name="Wolfe K.H."/>
            <person name="Lopes M.R."/>
            <person name="Hittinger C.T."/>
            <person name="Goker M."/>
            <person name="Salamov A."/>
            <person name="Wisecaver J."/>
            <person name="Long T.M."/>
            <person name="Aerts A.L."/>
            <person name="Barry K."/>
            <person name="Choi C."/>
            <person name="Clum A."/>
            <person name="Coughlan A.Y."/>
            <person name="Deshpande S."/>
            <person name="Douglass A.P."/>
            <person name="Hanson S.J."/>
            <person name="Klenk H.-P."/>
            <person name="Labutti K."/>
            <person name="Lapidus A."/>
            <person name="Lindquist E."/>
            <person name="Lipzen A."/>
            <person name="Meier-Kolthoff J.P."/>
            <person name="Ohm R.A."/>
            <person name="Otillar R.P."/>
            <person name="Pangilinan J."/>
            <person name="Peng Y."/>
            <person name="Rokas A."/>
            <person name="Rosa C.A."/>
            <person name="Scheuner C."/>
            <person name="Sibirny A.A."/>
            <person name="Slot J.C."/>
            <person name="Stielow J.B."/>
            <person name="Sun H."/>
            <person name="Kurtzman C.P."/>
            <person name="Blackwell M."/>
            <person name="Grigoriev I.V."/>
            <person name="Jeffries T.W."/>
        </authorList>
    </citation>
    <scope>NUCLEOTIDE SEQUENCE [LARGE SCALE GENOMIC DNA]</scope>
    <source>
        <strain evidence="10">NRRL Y-12698</strain>
    </source>
</reference>
<evidence type="ECO:0000256" key="3">
    <source>
        <dbReference type="ARBA" id="ARBA00022692"/>
    </source>
</evidence>
<dbReference type="InterPro" id="IPR011993">
    <property type="entry name" value="PH-like_dom_sf"/>
</dbReference>
<sequence>MPLELAVPLSDDDAWSYSYPESKESLALNADIPPSSSDKTIMGYPITPSGSICMENELTTPKIPTLEVVATLPIDTPSRDATDRVMLYEAFVAPHRSKTTLGTPSANGSFSGIPSSLSLGPSFAKSAPTTTAADMAPVLVKFNSTDEIPILRRSVLSTEKNDDSGRRDSVGSAKRTLSRLESGKPSIETSSIHGINDNPSQDETLETPTRSPESKFFTSMNKIASTISTYASKSSPTAPSRDEDILREVPGNAMLSYRKTMNGKSSALEERLQGQLQSDKTHQRTPSYDPGLFIDAKYMDTGYRFVTGARDADFHTLFPEIEPHDRLLDDFSCALSRDILFQGRLYVSERNLCFNSNLLGWVTNLIVPYDEIIGFEKRSTAGLFPNGIAVETREVTHTFASFVTRDATYEFLKVIWGKAEKTLEGREKIRKPDITGKSSPYEKSDERPRFPSHLGLSSHDMSHALLGRDSNLFSNPIASEGSIDEAMRSMILSIDGDSASETVQEEVFEVKPGCGYSNVGPDSHAETASSYDWEANNETLLASETVEAPPGLVYDVIFGENTAFHREFMTQCDGSAFSAYGKFTESSEVVLERHFTYLKALGYAIGPASTKCVVVEQVEQLDLNNCVVLVSTTTTPDVPSGNAFSVKTRYILTWGPRNTTNMVITYWIEWKARSWIKGMIEKSTQSGQVDAAGKLVGLLKKKIEDITVKVSRPVLTETPTAVVPATPRRSSECSTVKAKTLEHVSPPETGALDTFSRNYTPWFFALLLLIVVLILCLQVYISSSIHASNALMTTYLQSDLSMRHFNHEQTKSDLGKIIDAAFVKRKPNAEILAELKRQIEEYFT</sequence>
<evidence type="ECO:0000313" key="9">
    <source>
        <dbReference type="EMBL" id="ODQ82238.1"/>
    </source>
</evidence>
<feature type="transmembrane region" description="Helical" evidence="7">
    <location>
        <begin position="762"/>
        <end position="781"/>
    </location>
</feature>
<evidence type="ECO:0000256" key="4">
    <source>
        <dbReference type="ARBA" id="ARBA00022989"/>
    </source>
</evidence>
<organism evidence="9 10">
    <name type="scientific">Babjeviella inositovora NRRL Y-12698</name>
    <dbReference type="NCBI Taxonomy" id="984486"/>
    <lineage>
        <taxon>Eukaryota</taxon>
        <taxon>Fungi</taxon>
        <taxon>Dikarya</taxon>
        <taxon>Ascomycota</taxon>
        <taxon>Saccharomycotina</taxon>
        <taxon>Pichiomycetes</taxon>
        <taxon>Serinales incertae sedis</taxon>
        <taxon>Babjeviella</taxon>
    </lineage>
</organism>
<dbReference type="STRING" id="984486.A0A1E3QX21"/>
<protein>
    <recommendedName>
        <fullName evidence="8">VASt domain-containing protein</fullName>
    </recommendedName>
</protein>
<evidence type="ECO:0000313" key="10">
    <source>
        <dbReference type="Proteomes" id="UP000094336"/>
    </source>
</evidence>
<feature type="compositionally biased region" description="Basic and acidic residues" evidence="6">
    <location>
        <begin position="159"/>
        <end position="169"/>
    </location>
</feature>
<dbReference type="Pfam" id="PF16016">
    <property type="entry name" value="VASt"/>
    <property type="match status" value="1"/>
</dbReference>
<gene>
    <name evidence="9" type="ORF">BABINDRAFT_158874</name>
</gene>
<dbReference type="EMBL" id="KV454426">
    <property type="protein sequence ID" value="ODQ82238.1"/>
    <property type="molecule type" value="Genomic_DNA"/>
</dbReference>
<dbReference type="AlphaFoldDB" id="A0A1E3QX21"/>
<feature type="compositionally biased region" description="Polar residues" evidence="6">
    <location>
        <begin position="187"/>
        <end position="215"/>
    </location>
</feature>
<dbReference type="GO" id="GO:0032541">
    <property type="term" value="C:cortical endoplasmic reticulum"/>
    <property type="evidence" value="ECO:0007669"/>
    <property type="project" value="TreeGrafter"/>
</dbReference>
<dbReference type="PROSITE" id="PS51778">
    <property type="entry name" value="VAST"/>
    <property type="match status" value="1"/>
</dbReference>
<keyword evidence="3 7" id="KW-0812">Transmembrane</keyword>
<dbReference type="GO" id="GO:0005789">
    <property type="term" value="C:endoplasmic reticulum membrane"/>
    <property type="evidence" value="ECO:0007669"/>
    <property type="project" value="TreeGrafter"/>
</dbReference>
<dbReference type="CDD" id="cd13220">
    <property type="entry name" value="PH-GRAM_GRAMDC"/>
    <property type="match status" value="1"/>
</dbReference>
<evidence type="ECO:0000256" key="7">
    <source>
        <dbReference type="SAM" id="Phobius"/>
    </source>
</evidence>
<dbReference type="GO" id="GO:0032934">
    <property type="term" value="F:sterol binding"/>
    <property type="evidence" value="ECO:0007669"/>
    <property type="project" value="TreeGrafter"/>
</dbReference>
<dbReference type="PANTHER" id="PTHR23319">
    <property type="entry name" value="GRAM DOMAIN CONTAINING 1B, ISOFORM E"/>
    <property type="match status" value="1"/>
</dbReference>
<dbReference type="GO" id="GO:0005739">
    <property type="term" value="C:mitochondrion"/>
    <property type="evidence" value="ECO:0007669"/>
    <property type="project" value="TreeGrafter"/>
</dbReference>
<evidence type="ECO:0000256" key="5">
    <source>
        <dbReference type="ARBA" id="ARBA00023136"/>
    </source>
</evidence>
<evidence type="ECO:0000256" key="6">
    <source>
        <dbReference type="SAM" id="MobiDB-lite"/>
    </source>
</evidence>
<dbReference type="Gene3D" id="2.30.29.30">
    <property type="entry name" value="Pleckstrin-homology domain (PH domain)/Phosphotyrosine-binding domain (PTB)"/>
    <property type="match status" value="1"/>
</dbReference>